<name>A0A0C2GCC9_9BILA</name>
<keyword evidence="2" id="KW-0235">DNA replication</keyword>
<dbReference type="OrthoDB" id="121932at2759"/>
<dbReference type="GO" id="GO:0003677">
    <property type="term" value="F:DNA binding"/>
    <property type="evidence" value="ECO:0007669"/>
    <property type="project" value="UniProtKB-KW"/>
</dbReference>
<accession>A0A0C2GCC9</accession>
<evidence type="ECO:0000256" key="3">
    <source>
        <dbReference type="ARBA" id="ARBA00023125"/>
    </source>
</evidence>
<evidence type="ECO:0000256" key="2">
    <source>
        <dbReference type="ARBA" id="ARBA00022705"/>
    </source>
</evidence>
<organism evidence="7 8">
    <name type="scientific">Ancylostoma duodenale</name>
    <dbReference type="NCBI Taxonomy" id="51022"/>
    <lineage>
        <taxon>Eukaryota</taxon>
        <taxon>Metazoa</taxon>
        <taxon>Ecdysozoa</taxon>
        <taxon>Nematoda</taxon>
        <taxon>Chromadorea</taxon>
        <taxon>Rhabditida</taxon>
        <taxon>Rhabditina</taxon>
        <taxon>Rhabditomorpha</taxon>
        <taxon>Strongyloidea</taxon>
        <taxon>Ancylostomatidae</taxon>
        <taxon>Ancylostomatinae</taxon>
        <taxon>Ancylostoma</taxon>
    </lineage>
</organism>
<evidence type="ECO:0000256" key="5">
    <source>
        <dbReference type="ARBA" id="ARBA00023306"/>
    </source>
</evidence>
<comment type="similarity">
    <text evidence="6">Belongs to the CTF8 family.</text>
</comment>
<evidence type="ECO:0000256" key="4">
    <source>
        <dbReference type="ARBA" id="ARBA00023242"/>
    </source>
</evidence>
<evidence type="ECO:0000256" key="1">
    <source>
        <dbReference type="ARBA" id="ARBA00004123"/>
    </source>
</evidence>
<comment type="subcellular location">
    <subcellularLocation>
        <location evidence="1">Nucleus</location>
    </subcellularLocation>
</comment>
<keyword evidence="8" id="KW-1185">Reference proteome</keyword>
<sequence>MQIHVVKNADGVDEWMMVEMQGTLENGGRPLSDEVLGSLSWRRDDNEALLLVGHHLLEGKVSELEKPFLVVRSTPGEDAHSEERSMTIDAVVKRRIVFKNRPKPLVTQLSSPS</sequence>
<keyword evidence="5" id="KW-0131">Cell cycle</keyword>
<dbReference type="PANTHER" id="PTHR28605">
    <property type="entry name" value="CTF8, CHROMOSOME TRANSMISSION FIDELITY FACTOR 8 HOMOLOG (S. CEREVISIAE)"/>
    <property type="match status" value="1"/>
</dbReference>
<evidence type="ECO:0000313" key="7">
    <source>
        <dbReference type="EMBL" id="KIH56524.1"/>
    </source>
</evidence>
<dbReference type="GO" id="GO:0007064">
    <property type="term" value="P:mitotic sister chromatid cohesion"/>
    <property type="evidence" value="ECO:0007669"/>
    <property type="project" value="InterPro"/>
</dbReference>
<gene>
    <name evidence="7" type="ORF">ANCDUO_13295</name>
</gene>
<dbReference type="Proteomes" id="UP000054047">
    <property type="component" value="Unassembled WGS sequence"/>
</dbReference>
<reference evidence="7 8" key="1">
    <citation type="submission" date="2013-12" db="EMBL/GenBank/DDBJ databases">
        <title>Draft genome of the parsitic nematode Ancylostoma duodenale.</title>
        <authorList>
            <person name="Mitreva M."/>
        </authorList>
    </citation>
    <scope>NUCLEOTIDE SEQUENCE [LARGE SCALE GENOMIC DNA]</scope>
    <source>
        <strain evidence="7 8">Zhejiang</strain>
    </source>
</reference>
<dbReference type="GO" id="GO:0031390">
    <property type="term" value="C:Ctf18 RFC-like complex"/>
    <property type="evidence" value="ECO:0007669"/>
    <property type="project" value="InterPro"/>
</dbReference>
<evidence type="ECO:0000313" key="8">
    <source>
        <dbReference type="Proteomes" id="UP000054047"/>
    </source>
</evidence>
<dbReference type="AlphaFoldDB" id="A0A0C2GCC9"/>
<proteinExistence type="inferred from homology"/>
<dbReference type="PANTHER" id="PTHR28605:SF1">
    <property type="entry name" value="CHROMOSOME TRANSMISSION FIDELITY FACTOR 8"/>
    <property type="match status" value="1"/>
</dbReference>
<keyword evidence="3" id="KW-0238">DNA-binding</keyword>
<evidence type="ECO:0000256" key="6">
    <source>
        <dbReference type="ARBA" id="ARBA00038447"/>
    </source>
</evidence>
<dbReference type="Pfam" id="PF09696">
    <property type="entry name" value="Ctf8"/>
    <property type="match status" value="1"/>
</dbReference>
<protein>
    <submittedName>
        <fullName evidence="7">Ctf8</fullName>
    </submittedName>
</protein>
<dbReference type="InterPro" id="IPR018607">
    <property type="entry name" value="Ctf8"/>
</dbReference>
<keyword evidence="4" id="KW-0539">Nucleus</keyword>
<dbReference type="EMBL" id="KN735614">
    <property type="protein sequence ID" value="KIH56524.1"/>
    <property type="molecule type" value="Genomic_DNA"/>
</dbReference>
<dbReference type="GO" id="GO:0006260">
    <property type="term" value="P:DNA replication"/>
    <property type="evidence" value="ECO:0007669"/>
    <property type="project" value="UniProtKB-KW"/>
</dbReference>